<dbReference type="AlphaFoldDB" id="A0AAD5EB95"/>
<reference evidence="2" key="1">
    <citation type="submission" date="2021-06" db="EMBL/GenBank/DDBJ databases">
        <authorList>
            <consortium name="DOE Joint Genome Institute"/>
            <person name="Mondo S.J."/>
            <person name="Amses K.R."/>
            <person name="Simmons D.R."/>
            <person name="Longcore J.E."/>
            <person name="Seto K."/>
            <person name="Alves G.H."/>
            <person name="Bonds A.E."/>
            <person name="Quandt C.A."/>
            <person name="Davis W.J."/>
            <person name="Chang Y."/>
            <person name="Letcher P.M."/>
            <person name="Powell M.J."/>
            <person name="Kuo A."/>
            <person name="Labutti K."/>
            <person name="Pangilinan J."/>
            <person name="Andreopoulos W."/>
            <person name="Tritt A."/>
            <person name="Riley R."/>
            <person name="Hundley H."/>
            <person name="Johnson J."/>
            <person name="Lipzen A."/>
            <person name="Barry K."/>
            <person name="Berbee M.L."/>
            <person name="Buchler N.E."/>
            <person name="Grigoriev I.V."/>
            <person name="Spatafora J.W."/>
            <person name="Stajich J.E."/>
            <person name="James T.Y."/>
        </authorList>
    </citation>
    <scope>NUCLEOTIDE SEQUENCE</scope>
    <source>
        <strain evidence="2">AG</strain>
    </source>
</reference>
<reference evidence="2" key="2">
    <citation type="journal article" date="2022" name="Proc. Natl. Acad. Sci. U.S.A.">
        <title>Diploid-dominant life cycles characterize the early evolution of Fungi.</title>
        <authorList>
            <person name="Amses K.R."/>
            <person name="Simmons D.R."/>
            <person name="Longcore J.E."/>
            <person name="Mondo S.J."/>
            <person name="Seto K."/>
            <person name="Jeronimo G.H."/>
            <person name="Bonds A.E."/>
            <person name="Quandt C.A."/>
            <person name="Davis W.J."/>
            <person name="Chang Y."/>
            <person name="Federici B.A."/>
            <person name="Kuo A."/>
            <person name="LaButti K."/>
            <person name="Pangilinan J."/>
            <person name="Andreopoulos W."/>
            <person name="Tritt A."/>
            <person name="Riley R."/>
            <person name="Hundley H."/>
            <person name="Johnson J."/>
            <person name="Lipzen A."/>
            <person name="Barry K."/>
            <person name="Lang B.F."/>
            <person name="Cuomo C.A."/>
            <person name="Buchler N.E."/>
            <person name="Grigoriev I.V."/>
            <person name="Spatafora J.W."/>
            <person name="Stajich J.E."/>
            <person name="James T.Y."/>
        </authorList>
    </citation>
    <scope>NUCLEOTIDE SEQUENCE</scope>
    <source>
        <strain evidence="2">AG</strain>
    </source>
</reference>
<gene>
    <name evidence="2" type="ORF">K450DRAFT_241202</name>
</gene>
<organism evidence="2 3">
    <name type="scientific">Umbelopsis ramanniana AG</name>
    <dbReference type="NCBI Taxonomy" id="1314678"/>
    <lineage>
        <taxon>Eukaryota</taxon>
        <taxon>Fungi</taxon>
        <taxon>Fungi incertae sedis</taxon>
        <taxon>Mucoromycota</taxon>
        <taxon>Mucoromycotina</taxon>
        <taxon>Umbelopsidomycetes</taxon>
        <taxon>Umbelopsidales</taxon>
        <taxon>Umbelopsidaceae</taxon>
        <taxon>Umbelopsis</taxon>
    </lineage>
</organism>
<dbReference type="EMBL" id="MU620918">
    <property type="protein sequence ID" value="KAI8579725.1"/>
    <property type="molecule type" value="Genomic_DNA"/>
</dbReference>
<dbReference type="GeneID" id="75914401"/>
<evidence type="ECO:0000313" key="3">
    <source>
        <dbReference type="Proteomes" id="UP001206595"/>
    </source>
</evidence>
<feature type="transmembrane region" description="Helical" evidence="1">
    <location>
        <begin position="36"/>
        <end position="55"/>
    </location>
</feature>
<keyword evidence="1" id="KW-1133">Transmembrane helix</keyword>
<comment type="caution">
    <text evidence="2">The sequence shown here is derived from an EMBL/GenBank/DDBJ whole genome shotgun (WGS) entry which is preliminary data.</text>
</comment>
<keyword evidence="1" id="KW-0812">Transmembrane</keyword>
<proteinExistence type="predicted"/>
<accession>A0AAD5EB95</accession>
<name>A0AAD5EB95_UMBRA</name>
<protein>
    <submittedName>
        <fullName evidence="2">Uncharacterized protein</fullName>
    </submittedName>
</protein>
<sequence length="114" mass="12647">MAILESDYLQWCECTWVCSFVRLLCLLDLRFTNNSLWIIVVNLGDVFSILPLCLLGSISNGLNHLCGFSIARSGMESSGIGFAAYSVGDFDFVFLSRHVGNVDAMFWFAGGLYN</sequence>
<dbReference type="RefSeq" id="XP_051444729.1">
    <property type="nucleotide sequence ID" value="XM_051589056.1"/>
</dbReference>
<keyword evidence="1" id="KW-0472">Membrane</keyword>
<evidence type="ECO:0000256" key="1">
    <source>
        <dbReference type="SAM" id="Phobius"/>
    </source>
</evidence>
<dbReference type="Proteomes" id="UP001206595">
    <property type="component" value="Unassembled WGS sequence"/>
</dbReference>
<evidence type="ECO:0000313" key="2">
    <source>
        <dbReference type="EMBL" id="KAI8579725.1"/>
    </source>
</evidence>
<keyword evidence="3" id="KW-1185">Reference proteome</keyword>